<dbReference type="GO" id="GO:0030697">
    <property type="term" value="F:tRNA (uracil(54)-C5)-methyltransferase activity, S-adenosyl methionine-dependent"/>
    <property type="evidence" value="ECO:0007669"/>
    <property type="project" value="InterPro"/>
</dbReference>
<proteinExistence type="inferred from homology"/>
<keyword evidence="1 4" id="KW-0489">Methyltransferase</keyword>
<keyword evidence="2 4" id="KW-0808">Transferase</keyword>
<dbReference type="Proteomes" id="UP000478417">
    <property type="component" value="Unassembled WGS sequence"/>
</dbReference>
<dbReference type="PANTHER" id="PTHR11061:SF30">
    <property type="entry name" value="TRNA (URACIL(54)-C(5))-METHYLTRANSFERASE"/>
    <property type="match status" value="1"/>
</dbReference>
<dbReference type="EMBL" id="JAAGNX010000001">
    <property type="protein sequence ID" value="NDV61139.1"/>
    <property type="molecule type" value="Genomic_DNA"/>
</dbReference>
<feature type="binding site" evidence="4">
    <location>
        <position position="266"/>
    </location>
    <ligand>
        <name>S-adenosyl-L-methionine</name>
        <dbReference type="ChEBI" id="CHEBI:59789"/>
    </ligand>
</feature>
<dbReference type="InterPro" id="IPR030390">
    <property type="entry name" value="MeTrfase_TrmA_AS"/>
</dbReference>
<name>A0A6B2LYM6_9BACT</name>
<dbReference type="PROSITE" id="PS51687">
    <property type="entry name" value="SAM_MT_RNA_M5U"/>
    <property type="match status" value="1"/>
</dbReference>
<dbReference type="Gene3D" id="3.40.50.150">
    <property type="entry name" value="Vaccinia Virus protein VP39"/>
    <property type="match status" value="2"/>
</dbReference>
<dbReference type="PANTHER" id="PTHR11061">
    <property type="entry name" value="RNA M5U METHYLTRANSFERASE"/>
    <property type="match status" value="1"/>
</dbReference>
<evidence type="ECO:0000256" key="1">
    <source>
        <dbReference type="ARBA" id="ARBA00022603"/>
    </source>
</evidence>
<feature type="active site" description="Nucleophile" evidence="4">
    <location>
        <position position="361"/>
    </location>
</feature>
<feature type="domain" description="TRAM" evidence="6">
    <location>
        <begin position="11"/>
        <end position="69"/>
    </location>
</feature>
<dbReference type="GO" id="GO:0008033">
    <property type="term" value="P:tRNA processing"/>
    <property type="evidence" value="ECO:0007669"/>
    <property type="project" value="InterPro"/>
</dbReference>
<keyword evidence="3 4" id="KW-0949">S-adenosyl-L-methionine</keyword>
<feature type="active site" evidence="5">
    <location>
        <position position="361"/>
    </location>
</feature>
<evidence type="ECO:0000313" key="8">
    <source>
        <dbReference type="Proteomes" id="UP000478417"/>
    </source>
</evidence>
<dbReference type="InterPro" id="IPR025795">
    <property type="entry name" value="tRNA_(uracil-5-)_MeTrfase"/>
</dbReference>
<dbReference type="GO" id="GO:0009451">
    <property type="term" value="P:RNA modification"/>
    <property type="evidence" value="ECO:0007669"/>
    <property type="project" value="UniProtKB-ARBA"/>
</dbReference>
<sequence>MKPPKNFVPDPFAYHEEVELLIDDVTNLGQGVGRIDGWVVFVPFVLPGERVVARIWRNKKQYSDSDLVRIIEASPDRVDPVCGLFGVCGGCQYQHYSYAGQLDWKRKQIEQLILKMTDCKVPVNACLGDTGHTYGYRSKITPHFRRPPHLPDTPIGFQKAASRAIVDVQQCPIASPGINEALPVQRKRLKAEDGLYRRGGTLLLRDCREGVVHDMKAVVSEKIDDLTFRFVAGEFFQNNPHVLPRMVSYALQQAARPGIRFLVDAYCGVGVFGICGHELFEKVEGIEVSEPAIQLARENATLNGVENVTFHLGKAEAIFSELQFEPSETTVLLDPPRKGCDPGFIAQLIAFRPARIVYVSCGPDTQARDLKLFLDSNLYRITDVQPVDLFPQTRHIENIATLELATDLSV</sequence>
<dbReference type="SUPFAM" id="SSF50249">
    <property type="entry name" value="Nucleic acid-binding proteins"/>
    <property type="match status" value="1"/>
</dbReference>
<evidence type="ECO:0000256" key="4">
    <source>
        <dbReference type="PROSITE-ProRule" id="PRU01024"/>
    </source>
</evidence>
<dbReference type="InterPro" id="IPR030391">
    <property type="entry name" value="MeTrfase_TrmA_CS"/>
</dbReference>
<feature type="binding site" evidence="4">
    <location>
        <position position="334"/>
    </location>
    <ligand>
        <name>S-adenosyl-L-methionine</name>
        <dbReference type="ChEBI" id="CHEBI:59789"/>
    </ligand>
</feature>
<comment type="similarity">
    <text evidence="4">Belongs to the class I-like SAM-binding methyltransferase superfamily. RNA M5U methyltransferase family.</text>
</comment>
<evidence type="ECO:0000313" key="7">
    <source>
        <dbReference type="EMBL" id="NDV61139.1"/>
    </source>
</evidence>
<dbReference type="PROSITE" id="PS01230">
    <property type="entry name" value="TRMA_1"/>
    <property type="match status" value="1"/>
</dbReference>
<accession>A0A6B2LYM6</accession>
<dbReference type="PROSITE" id="PS51622">
    <property type="entry name" value="SAM_MT_RNA_M5U_2"/>
    <property type="match status" value="1"/>
</dbReference>
<comment type="caution">
    <text evidence="7">The sequence shown here is derived from an EMBL/GenBank/DDBJ whole genome shotgun (WGS) entry which is preliminary data.</text>
</comment>
<dbReference type="PROSITE" id="PS50926">
    <property type="entry name" value="TRAM"/>
    <property type="match status" value="1"/>
</dbReference>
<dbReference type="InterPro" id="IPR010280">
    <property type="entry name" value="U5_MeTrfase_fam"/>
</dbReference>
<dbReference type="SUPFAM" id="SSF53335">
    <property type="entry name" value="S-adenosyl-L-methionine-dependent methyltransferases"/>
    <property type="match status" value="1"/>
</dbReference>
<dbReference type="InterPro" id="IPR002792">
    <property type="entry name" value="TRAM_dom"/>
</dbReference>
<evidence type="ECO:0000256" key="5">
    <source>
        <dbReference type="PROSITE-ProRule" id="PRU10015"/>
    </source>
</evidence>
<dbReference type="Gene3D" id="2.40.50.140">
    <property type="entry name" value="Nucleic acid-binding proteins"/>
    <property type="match status" value="1"/>
</dbReference>
<evidence type="ECO:0000259" key="6">
    <source>
        <dbReference type="PROSITE" id="PS50926"/>
    </source>
</evidence>
<feature type="binding site" evidence="4">
    <location>
        <position position="237"/>
    </location>
    <ligand>
        <name>S-adenosyl-L-methionine</name>
        <dbReference type="ChEBI" id="CHEBI:59789"/>
    </ligand>
</feature>
<dbReference type="GO" id="GO:0032259">
    <property type="term" value="P:methylation"/>
    <property type="evidence" value="ECO:0007669"/>
    <property type="project" value="UniProtKB-KW"/>
</dbReference>
<dbReference type="AlphaFoldDB" id="A0A6B2LYM6"/>
<dbReference type="InterPro" id="IPR012340">
    <property type="entry name" value="NA-bd_OB-fold"/>
</dbReference>
<keyword evidence="8" id="KW-1185">Reference proteome</keyword>
<dbReference type="Pfam" id="PF05958">
    <property type="entry name" value="tRNA_U5-meth_tr"/>
    <property type="match status" value="1"/>
</dbReference>
<protein>
    <submittedName>
        <fullName evidence="7">Class I SAM-dependent RNA methyltransferase</fullName>
    </submittedName>
</protein>
<dbReference type="InterPro" id="IPR029063">
    <property type="entry name" value="SAM-dependent_MTases_sf"/>
</dbReference>
<organism evidence="7 8">
    <name type="scientific">Oceanipulchritudo coccoides</name>
    <dbReference type="NCBI Taxonomy" id="2706888"/>
    <lineage>
        <taxon>Bacteria</taxon>
        <taxon>Pseudomonadati</taxon>
        <taxon>Verrucomicrobiota</taxon>
        <taxon>Opitutia</taxon>
        <taxon>Puniceicoccales</taxon>
        <taxon>Oceanipulchritudinaceae</taxon>
        <taxon>Oceanipulchritudo</taxon>
    </lineage>
</organism>
<reference evidence="7 8" key="1">
    <citation type="submission" date="2020-02" db="EMBL/GenBank/DDBJ databases">
        <title>Albibacoteraceae fam. nov., the first described family within the subdivision 4 Verrucomicrobia.</title>
        <authorList>
            <person name="Xi F."/>
        </authorList>
    </citation>
    <scope>NUCLEOTIDE SEQUENCE [LARGE SCALE GENOMIC DNA]</scope>
    <source>
        <strain evidence="7 8">CK1056</strain>
    </source>
</reference>
<feature type="binding site" evidence="4">
    <location>
        <position position="287"/>
    </location>
    <ligand>
        <name>S-adenosyl-L-methionine</name>
        <dbReference type="ChEBI" id="CHEBI:59789"/>
    </ligand>
</feature>
<dbReference type="CDD" id="cd02440">
    <property type="entry name" value="AdoMet_MTases"/>
    <property type="match status" value="1"/>
</dbReference>
<dbReference type="PROSITE" id="PS01231">
    <property type="entry name" value="TRMA_2"/>
    <property type="match status" value="1"/>
</dbReference>
<dbReference type="Pfam" id="PF01938">
    <property type="entry name" value="TRAM"/>
    <property type="match status" value="1"/>
</dbReference>
<gene>
    <name evidence="7" type="ORF">G0Q06_01605</name>
</gene>
<dbReference type="RefSeq" id="WP_163961798.1">
    <property type="nucleotide sequence ID" value="NZ_JAAGNX010000001.1"/>
</dbReference>
<evidence type="ECO:0000256" key="3">
    <source>
        <dbReference type="ARBA" id="ARBA00022691"/>
    </source>
</evidence>
<dbReference type="Gene3D" id="2.40.50.1070">
    <property type="match status" value="1"/>
</dbReference>
<evidence type="ECO:0000256" key="2">
    <source>
        <dbReference type="ARBA" id="ARBA00022679"/>
    </source>
</evidence>